<keyword evidence="1" id="KW-0472">Membrane</keyword>
<protein>
    <recommendedName>
        <fullName evidence="4">Integral membrane protein</fullName>
    </recommendedName>
</protein>
<name>A0ABV3GQI5_MICGL</name>
<keyword evidence="3" id="KW-1185">Reference proteome</keyword>
<dbReference type="RefSeq" id="WP_358139963.1">
    <property type="nucleotide sequence ID" value="NZ_JBFALK010000025.1"/>
</dbReference>
<keyword evidence="1" id="KW-0812">Transmembrane</keyword>
<reference evidence="2 3" key="1">
    <citation type="submission" date="2024-06" db="EMBL/GenBank/DDBJ databases">
        <title>The Natural Products Discovery Center: Release of the First 8490 Sequenced Strains for Exploring Actinobacteria Biosynthetic Diversity.</title>
        <authorList>
            <person name="Kalkreuter E."/>
            <person name="Kautsar S.A."/>
            <person name="Yang D."/>
            <person name="Bader C.D."/>
            <person name="Teijaro C.N."/>
            <person name="Fluegel L."/>
            <person name="Davis C.M."/>
            <person name="Simpson J.R."/>
            <person name="Lauterbach L."/>
            <person name="Steele A.D."/>
            <person name="Gui C."/>
            <person name="Meng S."/>
            <person name="Li G."/>
            <person name="Viehrig K."/>
            <person name="Ye F."/>
            <person name="Su P."/>
            <person name="Kiefer A.F."/>
            <person name="Nichols A."/>
            <person name="Cepeda A.J."/>
            <person name="Yan W."/>
            <person name="Fan B."/>
            <person name="Jiang Y."/>
            <person name="Adhikari A."/>
            <person name="Zheng C.-J."/>
            <person name="Schuster L."/>
            <person name="Cowan T.M."/>
            <person name="Smanski M.J."/>
            <person name="Chevrette M.G."/>
            <person name="De Carvalho L.P.S."/>
            <person name="Shen B."/>
        </authorList>
    </citation>
    <scope>NUCLEOTIDE SEQUENCE [LARGE SCALE GENOMIC DNA]</scope>
    <source>
        <strain evidence="2 3">NPDC050100</strain>
    </source>
</reference>
<evidence type="ECO:0000313" key="2">
    <source>
        <dbReference type="EMBL" id="MEV0973903.1"/>
    </source>
</evidence>
<gene>
    <name evidence="2" type="ORF">AB0I59_35370</name>
</gene>
<sequence>MNGVAGHRARIAWVASLMVNTVFGYFGTIPLGFVWIFLANYPLAAVGLTHRDPTDNDGIFPWLIVLSVVWGFIALWALVNIAIRRFSRLRARPYWTFSAVVALVPVVVFAMFPDVWAALRWY</sequence>
<evidence type="ECO:0000313" key="3">
    <source>
        <dbReference type="Proteomes" id="UP001551675"/>
    </source>
</evidence>
<accession>A0ABV3GQI5</accession>
<proteinExistence type="predicted"/>
<organism evidence="2 3">
    <name type="scientific">Microtetraspora glauca</name>
    <dbReference type="NCBI Taxonomy" id="1996"/>
    <lineage>
        <taxon>Bacteria</taxon>
        <taxon>Bacillati</taxon>
        <taxon>Actinomycetota</taxon>
        <taxon>Actinomycetes</taxon>
        <taxon>Streptosporangiales</taxon>
        <taxon>Streptosporangiaceae</taxon>
        <taxon>Microtetraspora</taxon>
    </lineage>
</organism>
<dbReference type="Proteomes" id="UP001551675">
    <property type="component" value="Unassembled WGS sequence"/>
</dbReference>
<feature type="transmembrane region" description="Helical" evidence="1">
    <location>
        <begin position="59"/>
        <end position="82"/>
    </location>
</feature>
<evidence type="ECO:0000256" key="1">
    <source>
        <dbReference type="SAM" id="Phobius"/>
    </source>
</evidence>
<dbReference type="EMBL" id="JBFALK010000025">
    <property type="protein sequence ID" value="MEV0973903.1"/>
    <property type="molecule type" value="Genomic_DNA"/>
</dbReference>
<comment type="caution">
    <text evidence="2">The sequence shown here is derived from an EMBL/GenBank/DDBJ whole genome shotgun (WGS) entry which is preliminary data.</text>
</comment>
<feature type="transmembrane region" description="Helical" evidence="1">
    <location>
        <begin position="94"/>
        <end position="112"/>
    </location>
</feature>
<feature type="transmembrane region" description="Helical" evidence="1">
    <location>
        <begin position="12"/>
        <end position="39"/>
    </location>
</feature>
<keyword evidence="1" id="KW-1133">Transmembrane helix</keyword>
<evidence type="ECO:0008006" key="4">
    <source>
        <dbReference type="Google" id="ProtNLM"/>
    </source>
</evidence>